<dbReference type="InterPro" id="IPR014031">
    <property type="entry name" value="Ketoacyl_synth_C"/>
</dbReference>
<feature type="active site" description="Proton donor; for dehydratase activity" evidence="11">
    <location>
        <position position="1860"/>
    </location>
</feature>
<evidence type="ECO:0008006" key="17">
    <source>
        <dbReference type="Google" id="ProtNLM"/>
    </source>
</evidence>
<dbReference type="InterPro" id="IPR009081">
    <property type="entry name" value="PP-bd_ACP"/>
</dbReference>
<dbReference type="SUPFAM" id="SSF51735">
    <property type="entry name" value="NAD(P)-binding Rossmann-fold domains"/>
    <property type="match status" value="2"/>
</dbReference>
<dbReference type="SMART" id="SM00827">
    <property type="entry name" value="PKS_AT"/>
    <property type="match status" value="1"/>
</dbReference>
<evidence type="ECO:0000256" key="4">
    <source>
        <dbReference type="ARBA" id="ARBA00022450"/>
    </source>
</evidence>
<keyword evidence="9" id="KW-0443">Lipid metabolism</keyword>
<dbReference type="InterPro" id="IPR042099">
    <property type="entry name" value="ANL_N_sf"/>
</dbReference>
<dbReference type="PROSITE" id="PS00606">
    <property type="entry name" value="KS3_1"/>
    <property type="match status" value="1"/>
</dbReference>
<dbReference type="SUPFAM" id="SSF53474">
    <property type="entry name" value="alpha/beta-Hydrolases"/>
    <property type="match status" value="1"/>
</dbReference>
<dbReference type="InterPro" id="IPR001031">
    <property type="entry name" value="Thioesterase"/>
</dbReference>
<dbReference type="InterPro" id="IPR016039">
    <property type="entry name" value="Thiolase-like"/>
</dbReference>
<reference evidence="15 16" key="1">
    <citation type="submission" date="2016-01" db="EMBL/GenBank/DDBJ databases">
        <authorList>
            <person name="McClelland M."/>
            <person name="Jain A."/>
            <person name="Saraogi P."/>
            <person name="Mendelson R."/>
            <person name="Westerman R."/>
            <person name="SanMiguel P."/>
            <person name="Csonka L."/>
        </authorList>
    </citation>
    <scope>NUCLEOTIDE SEQUENCE [LARGE SCALE GENOMIC DNA]</scope>
    <source>
        <strain evidence="15 16">NCPPB 2472</strain>
    </source>
</reference>
<dbReference type="UniPathway" id="UPA00094"/>
<dbReference type="PROSITE" id="PS50075">
    <property type="entry name" value="CARRIER"/>
    <property type="match status" value="3"/>
</dbReference>
<dbReference type="SMART" id="SM00822">
    <property type="entry name" value="PKS_KR"/>
    <property type="match status" value="1"/>
</dbReference>
<dbReference type="SMART" id="SM00826">
    <property type="entry name" value="PKS_DH"/>
    <property type="match status" value="1"/>
</dbReference>
<dbReference type="Pfam" id="PF00975">
    <property type="entry name" value="Thioesterase"/>
    <property type="match status" value="1"/>
</dbReference>
<dbReference type="Pfam" id="PF00109">
    <property type="entry name" value="ketoacyl-synt"/>
    <property type="match status" value="1"/>
</dbReference>
<dbReference type="SMART" id="SM01294">
    <property type="entry name" value="PKS_PP_betabranch"/>
    <property type="match status" value="2"/>
</dbReference>
<keyword evidence="4" id="KW-0596">Phosphopantetheine</keyword>
<dbReference type="SUPFAM" id="SSF55048">
    <property type="entry name" value="Probable ACP-binding domain of malonyl-CoA ACP transacylase"/>
    <property type="match status" value="1"/>
</dbReference>
<keyword evidence="6" id="KW-0808">Transferase</keyword>
<dbReference type="Pfam" id="PF23024">
    <property type="entry name" value="AMP-dom_DIP2-like"/>
    <property type="match status" value="1"/>
</dbReference>
<dbReference type="InterPro" id="IPR014030">
    <property type="entry name" value="Ketoacyl_synth_N"/>
</dbReference>
<dbReference type="InterPro" id="IPR029058">
    <property type="entry name" value="AB_hydrolase_fold"/>
</dbReference>
<dbReference type="FunFam" id="3.40.47.10:FF:000019">
    <property type="entry name" value="Polyketide synthase type I"/>
    <property type="match status" value="1"/>
</dbReference>
<dbReference type="PROSITE" id="PS52019">
    <property type="entry name" value="PKS_MFAS_DH"/>
    <property type="match status" value="1"/>
</dbReference>
<dbReference type="Pfam" id="PF22953">
    <property type="entry name" value="SpnB_Rossmann"/>
    <property type="match status" value="1"/>
</dbReference>
<dbReference type="InterPro" id="IPR000873">
    <property type="entry name" value="AMP-dep_synth/lig_dom"/>
</dbReference>
<evidence type="ECO:0000256" key="11">
    <source>
        <dbReference type="PROSITE-ProRule" id="PRU01363"/>
    </source>
</evidence>
<evidence type="ECO:0000256" key="8">
    <source>
        <dbReference type="ARBA" id="ARBA00022832"/>
    </source>
</evidence>
<dbReference type="CDD" id="cd00833">
    <property type="entry name" value="PKS"/>
    <property type="match status" value="1"/>
</dbReference>
<feature type="region of interest" description="N-terminal hotdog fold" evidence="11">
    <location>
        <begin position="1662"/>
        <end position="1787"/>
    </location>
</feature>
<dbReference type="Gene3D" id="3.40.47.10">
    <property type="match status" value="1"/>
</dbReference>
<dbReference type="Proteomes" id="UP000063229">
    <property type="component" value="Chromosome"/>
</dbReference>
<protein>
    <recommendedName>
        <fullName evidence="17">Beta-ketoacyl synthase</fullName>
    </recommendedName>
</protein>
<dbReference type="InterPro" id="IPR025110">
    <property type="entry name" value="AMP-bd_C"/>
</dbReference>
<dbReference type="InterPro" id="IPR020806">
    <property type="entry name" value="PKS_PP-bd"/>
</dbReference>
<dbReference type="FunFam" id="3.40.366.10:FF:000002">
    <property type="entry name" value="Probable polyketide synthase 2"/>
    <property type="match status" value="1"/>
</dbReference>
<dbReference type="SMART" id="SM00825">
    <property type="entry name" value="PKS_KS"/>
    <property type="match status" value="1"/>
</dbReference>
<dbReference type="PROSITE" id="PS00012">
    <property type="entry name" value="PHOSPHOPANTETHEINE"/>
    <property type="match status" value="1"/>
</dbReference>
<evidence type="ECO:0000259" key="13">
    <source>
        <dbReference type="PROSITE" id="PS52004"/>
    </source>
</evidence>
<feature type="domain" description="Carrier" evidence="12">
    <location>
        <begin position="593"/>
        <end position="670"/>
    </location>
</feature>
<gene>
    <name evidence="15" type="ORF">AWM79_05150</name>
</gene>
<sequence length="2819" mass="302257">MKFESLIDLFLANVEHQPATLLTYLYEGEVPGFTLTHEQLADRAQRLAGWLVANGYSGQRAVLLYPPGLEFIEAFMACMFAGVIAVPVAPARLSDNGPKGKRVQAIIRDSKPAIILGVTQIIQQAPDFVGHYPDFAEIAWFATDNTEVWWHYAFTPQPLGAHQLACLQYTSGSTAIPKGVMLSHQNLLHNLALFDHRAGHQTDSRIVTWLPHFHDLGLLYGVLFPLYKGVSSYLLPPLSVVQKPARWLQAISNFNGSHTMGPNFIYDHCCDRVTEAECQGLDLSSWRLTINGAEPVRANAIRRFNEKFSPYGLSPYTVSGGYGLAEATCLVTAKEWNSPTRSLKLSSEALKHHLVQPAKPDEAVSEIVSCGAPVALGTTLKIVDPDGQTCSAECIGEIWLRNDSVASGYWQRPTQSAQTFGARLANDATGPSFLRTGDLGFLNGGELFITGRIKDLIIVGGSNYYPQDAEGEIVLAHPAFKPSGCAVFTVEREEAEKVIVVQELVRNYARWSFDEMFAAVRRAVGSIYELPVEAIVLISPGSTLKTSSGKIQRASSRQAYLDGSLHTIAQWDRRDAMAKESSALDRPPAALCSLPADLEAFMIACVCELTMLPPSAVDISRPFAEFGLSSIQGTQLMSQLTERFSLEVPVTAFYDYPSIQQLTRLLTSRWLLGLVCAEAAVLLESPAATSIATHRSFQELGLDNLMVVELHNRLAATTGLRLEGSVASEHSTALSFSAFLTAELLGRLPESDASSGAPCSVEGEEDPIAIVSMSCRFPGAGTPEELWKLLVDGEDAISGFPENRGWDLDGFYRLTSGATDKRYAREGGFLYDCDGFDPAFFGVSPREALAIDPQQRLLLELAWEALERAGIDPVQHDGGNSGVFIGIFANDYLAQHPPSSIEHLKDHVVTGCATSVAAGRLAYFFDFQGPAVSVDTACSSSLVALHLAAQALQRGECTLALAGGATVMATLNTFILLDPQSAGAADGRCKAFSAEADGAGWAEGAGMLLLERVSDAKRNGHPVLALIKGSAINQDGKSQGLTAPNGLAQERVIRQALVNARLTPQDVDAVEAHGTGTPLGDPIEAKAVFATYGSAHSREQPLWLGSLKSNLGHSQAAAGVGAVIKMVLALQNRVLPKTLHVQRPSPHVDWSSGSVRLLTDSVPWKAGSRPRRAGISSFGMSGTNAHVIIEDAPDATRPSVQSSLPPVDAWPILLSAKSEVALRAQARRLHEHLLADAGLALVDVAYSLATHRTQFEHRAAVVVAERNELLVALESLAQGLPVPRSASGRSVRGKVVFVFPGQGSEWAGMASVLLATAPVFKAQIEACERAFAPYLDWSLGEVLSGIDNRELNQVDVVQPVLFAVMVSLAALWRSMGIEPDAVVGHSQGEIAAAFVAGALSLEDAAQIVIRRSQAFKGLPGKGAMLTVALGAEALAPYLMPWGERLSIAAVNSPDATLVAGEAQAIEVLLNELTQAQIFARRLNVEGASHCALVESVGQEFLRHLAPIAPRTSELALYSTVTGDLIEGTELDARHWYRNLRQTVRFVDVTEKLLDNGHRFFIEVSPHPVLNVALKQTLEKRSFATAVAGTLRRQNGDLARLLLSVAELQVQGLPVDWKRFFAPYPAQAVGLPTYAFQHERFWLKASKHKEANAATLGQGAVDHPLLASVITLADGEGYIFSGRLSLAEQLWLAGHNVSGSVILPGTALLELALLGGHHVALDLVEELTLEAPLALPAEGAVLLQMVIGAQNATGQRPLTIYSQAQDGFADTPWVRHASGTLAAEIEVASFDLGRWPPEGVVSVSIEGLYERLAALGLSYGADFQGLRAIWQLDEAIFCEVRLPDTLVEEAANFAIHPALLDAALHALMVDDAGQAPLAMPFSWMGVSLLRVGASLLRVRLERQKESGDIQLDIADADGNALASIQALTLRPVSTRQLNTQDTLLELRWTPSPWSKVAATFVHCAFLGVCGDKQEGQTDGLEGESYPDLPALQRSLDDGAAAPEIVILALPVPASKDLVAAAHGAAALELSFLQSWLKDSRLASTRLVLLTSHAVATSSDDALLELACAPLWGLARTTQSENPDLPIFLVDTDDSEASYRVLSKGVAMGHRQFALRNGQCLLPQLARVGAQDLLTTPKAPVGSHPVTAGSLAGRALVTRSDAPAFDPEGTVLISGATGTLGALIARHLVSRWRVKHLLLVSRQGLGATGATHLLAELQAAGAEVTIMACDVAERAALQDLLNRVPAAHPLTAIVHAAGILDDGVLDAMSPERLDRVFLPKLDAAWHLHQLTLHLHLSAFVLFSSISALVGSPGQANYAAANSFLDALAQQRRAQGLVATSIAWGYWEQVSGVAKLSAADITRMEQQGVLGLSSAQGLALFDAALARPEATLVAARFDMNRLAARADGPALLFRGLLRRRRERPTASGVTASASFAQQLSALPSTDRRQALLELVRSKASTVLGLAATEIEPTRSLQELGLDSLMAVELRNNLAAATGLSLQVKVVLDHPTPEALVVTLLKRLEAELSTGSSVPAVSSPEEQDGRLIGLLRQARVTGAYEESLKAIETAMQARVSTEQSKAVAQAEASPVRLSSGPQAICLLCFPSFLLPSGPIVFARFAAEFRGRRDLLVVPHSGYRSGQPLPENLDDLVASRARLVLASAGNAPFVLLGHSSGGWVAYRVAEYLERIGRGPVGVVLLDSHKMEQVTASIIAELSAQAIETTSLLGSIPDTALTAMAWYSRMFFPLDKDGSELNQHWQPPKLSAPVLHVQVSERMNGLKEHEWRSDWDRSTATVTVSGDHNSMLQEKETATAVEEWIASLT</sequence>
<feature type="active site" description="Proton acceptor; for dehydratase activity" evidence="11">
    <location>
        <position position="1694"/>
    </location>
</feature>
<dbReference type="RefSeq" id="WP_060782308.1">
    <property type="nucleotide sequence ID" value="NZ_CP014135.1"/>
</dbReference>
<dbReference type="GO" id="GO:0004312">
    <property type="term" value="F:fatty acid synthase activity"/>
    <property type="evidence" value="ECO:0007669"/>
    <property type="project" value="TreeGrafter"/>
</dbReference>
<dbReference type="InterPro" id="IPR020841">
    <property type="entry name" value="PKS_Beta-ketoAc_synthase_dom"/>
</dbReference>
<dbReference type="InterPro" id="IPR050091">
    <property type="entry name" value="PKS_NRPS_Biosynth_Enz"/>
</dbReference>
<feature type="domain" description="Carrier" evidence="12">
    <location>
        <begin position="2446"/>
        <end position="2520"/>
    </location>
</feature>
<evidence type="ECO:0000256" key="10">
    <source>
        <dbReference type="ARBA" id="ARBA00054155"/>
    </source>
</evidence>
<keyword evidence="16" id="KW-1185">Reference proteome</keyword>
<dbReference type="CDD" id="cd05931">
    <property type="entry name" value="FAAL"/>
    <property type="match status" value="1"/>
</dbReference>
<evidence type="ECO:0000256" key="3">
    <source>
        <dbReference type="ARBA" id="ARBA00006484"/>
    </source>
</evidence>
<accession>A0A0X1SXZ5</accession>
<evidence type="ECO:0000256" key="1">
    <source>
        <dbReference type="ARBA" id="ARBA00005194"/>
    </source>
</evidence>
<dbReference type="KEGG" id="pagb:AWM79_05150"/>
<dbReference type="Gene3D" id="3.30.70.3290">
    <property type="match status" value="1"/>
</dbReference>
<dbReference type="InterPro" id="IPR045851">
    <property type="entry name" value="AMP-bd_C_sf"/>
</dbReference>
<name>A0A0X1SXZ5_PSEAA</name>
<comment type="similarity">
    <text evidence="3">Belongs to the short-chain dehydrogenases/reductases (SDR) family.</text>
</comment>
<comment type="function">
    <text evidence="10">Involved in production of the polyketide antibiotic thailandamide.</text>
</comment>
<dbReference type="GO" id="GO:0071766">
    <property type="term" value="P:Actinobacterium-type cell wall biogenesis"/>
    <property type="evidence" value="ECO:0007669"/>
    <property type="project" value="UniProtKB-ARBA"/>
</dbReference>
<evidence type="ECO:0000313" key="15">
    <source>
        <dbReference type="EMBL" id="AMB84727.1"/>
    </source>
</evidence>
<keyword evidence="8" id="KW-0276">Fatty acid metabolism</keyword>
<dbReference type="InterPro" id="IPR055123">
    <property type="entry name" value="SpnB-like_Rossmann"/>
</dbReference>
<feature type="domain" description="Ketosynthase family 3 (KS3)" evidence="13">
    <location>
        <begin position="765"/>
        <end position="1191"/>
    </location>
</feature>
<dbReference type="PANTHER" id="PTHR43775">
    <property type="entry name" value="FATTY ACID SYNTHASE"/>
    <property type="match status" value="1"/>
</dbReference>
<evidence type="ECO:0000259" key="12">
    <source>
        <dbReference type="PROSITE" id="PS50075"/>
    </source>
</evidence>
<dbReference type="InterPro" id="IPR036291">
    <property type="entry name" value="NAD(P)-bd_dom_sf"/>
</dbReference>
<evidence type="ECO:0000256" key="9">
    <source>
        <dbReference type="ARBA" id="ARBA00023098"/>
    </source>
</evidence>
<comment type="similarity">
    <text evidence="2">Belongs to the ATP-dependent AMP-binding enzyme family.</text>
</comment>
<dbReference type="Pfam" id="PF08659">
    <property type="entry name" value="KR"/>
    <property type="match status" value="1"/>
</dbReference>
<dbReference type="FunFam" id="3.40.50.12780:FF:000013">
    <property type="entry name" value="Long-chain-fatty-acid--AMP ligase FadD32"/>
    <property type="match status" value="1"/>
</dbReference>
<dbReference type="SUPFAM" id="SSF47336">
    <property type="entry name" value="ACP-like"/>
    <property type="match status" value="2"/>
</dbReference>
<dbReference type="EMBL" id="CP014135">
    <property type="protein sequence ID" value="AMB84727.1"/>
    <property type="molecule type" value="Genomic_DNA"/>
</dbReference>
<comment type="pathway">
    <text evidence="1">Lipid metabolism; fatty acid biosynthesis.</text>
</comment>
<dbReference type="Gene3D" id="3.40.50.12780">
    <property type="entry name" value="N-terminal domain of ligase-like"/>
    <property type="match status" value="1"/>
</dbReference>
<evidence type="ECO:0000256" key="2">
    <source>
        <dbReference type="ARBA" id="ARBA00006432"/>
    </source>
</evidence>
<dbReference type="InterPro" id="IPR016035">
    <property type="entry name" value="Acyl_Trfase/lysoPLipase"/>
</dbReference>
<feature type="region of interest" description="C-terminal hotdog fold" evidence="11">
    <location>
        <begin position="1799"/>
        <end position="1937"/>
    </location>
</feature>
<dbReference type="InterPro" id="IPR013968">
    <property type="entry name" value="PKS_KR"/>
</dbReference>
<dbReference type="InterPro" id="IPR057326">
    <property type="entry name" value="KR_dom"/>
</dbReference>
<dbReference type="InterPro" id="IPR018201">
    <property type="entry name" value="Ketoacyl_synth_AS"/>
</dbReference>
<dbReference type="GO" id="GO:0031177">
    <property type="term" value="F:phosphopantetheine binding"/>
    <property type="evidence" value="ECO:0007669"/>
    <property type="project" value="InterPro"/>
</dbReference>
<dbReference type="Pfam" id="PF00550">
    <property type="entry name" value="PP-binding"/>
    <property type="match status" value="3"/>
</dbReference>
<dbReference type="PROSITE" id="PS52004">
    <property type="entry name" value="KS3_2"/>
    <property type="match status" value="1"/>
</dbReference>
<dbReference type="SMART" id="SM00824">
    <property type="entry name" value="PKS_TE"/>
    <property type="match status" value="1"/>
</dbReference>
<dbReference type="InterPro" id="IPR020807">
    <property type="entry name" value="PKS_DH"/>
</dbReference>
<dbReference type="Pfam" id="PF02801">
    <property type="entry name" value="Ketoacyl-synt_C"/>
    <property type="match status" value="1"/>
</dbReference>
<dbReference type="InterPro" id="IPR049551">
    <property type="entry name" value="PKS_DH_C"/>
</dbReference>
<dbReference type="InterPro" id="IPR049900">
    <property type="entry name" value="PKS_mFAS_DH"/>
</dbReference>
<dbReference type="Pfam" id="PF14765">
    <property type="entry name" value="PS-DH"/>
    <property type="match status" value="1"/>
</dbReference>
<dbReference type="InterPro" id="IPR016036">
    <property type="entry name" value="Malonyl_transacylase_ACP-bd"/>
</dbReference>
<dbReference type="Pfam" id="PF00698">
    <property type="entry name" value="Acyl_transf_1"/>
    <property type="match status" value="1"/>
</dbReference>
<dbReference type="InterPro" id="IPR001227">
    <property type="entry name" value="Ac_transferase_dom_sf"/>
</dbReference>
<dbReference type="InterPro" id="IPR032821">
    <property type="entry name" value="PKS_assoc"/>
</dbReference>
<dbReference type="Gene3D" id="3.40.366.10">
    <property type="entry name" value="Malonyl-Coenzyme A Acyl Carrier Protein, domain 2"/>
    <property type="match status" value="1"/>
</dbReference>
<dbReference type="InterPro" id="IPR014043">
    <property type="entry name" value="Acyl_transferase_dom"/>
</dbReference>
<dbReference type="InterPro" id="IPR040097">
    <property type="entry name" value="FAAL/FAAC"/>
</dbReference>
<evidence type="ECO:0000256" key="5">
    <source>
        <dbReference type="ARBA" id="ARBA00022553"/>
    </source>
</evidence>
<dbReference type="Gene3D" id="3.40.50.720">
    <property type="entry name" value="NAD(P)-binding Rossmann-like Domain"/>
    <property type="match status" value="1"/>
</dbReference>
<dbReference type="InterPro" id="IPR036736">
    <property type="entry name" value="ACP-like_sf"/>
</dbReference>
<dbReference type="STRING" id="46677.AWM79_05150"/>
<feature type="domain" description="PKS/mFAS DH" evidence="14">
    <location>
        <begin position="1662"/>
        <end position="1937"/>
    </location>
</feature>
<keyword evidence="5" id="KW-0597">Phosphoprotein</keyword>
<keyword evidence="7" id="KW-0677">Repeat</keyword>
<dbReference type="CDD" id="cd08956">
    <property type="entry name" value="KR_3_FAS_SDR_x"/>
    <property type="match status" value="1"/>
</dbReference>
<dbReference type="InterPro" id="IPR042104">
    <property type="entry name" value="PKS_dehydratase_sf"/>
</dbReference>
<dbReference type="Gene3D" id="1.10.1200.10">
    <property type="entry name" value="ACP-like"/>
    <property type="match status" value="3"/>
</dbReference>
<proteinExistence type="inferred from homology"/>
<dbReference type="Gene3D" id="3.30.300.30">
    <property type="match status" value="1"/>
</dbReference>
<dbReference type="InterPro" id="IPR006162">
    <property type="entry name" value="Ppantetheine_attach_site"/>
</dbReference>
<dbReference type="GO" id="GO:0004315">
    <property type="term" value="F:3-oxoacyl-[acyl-carrier-protein] synthase activity"/>
    <property type="evidence" value="ECO:0007669"/>
    <property type="project" value="InterPro"/>
</dbReference>
<dbReference type="Gene3D" id="3.10.129.110">
    <property type="entry name" value="Polyketide synthase dehydratase"/>
    <property type="match status" value="1"/>
</dbReference>
<dbReference type="InterPro" id="IPR049552">
    <property type="entry name" value="PKS_DH_N"/>
</dbReference>
<dbReference type="Pfam" id="PF21089">
    <property type="entry name" value="PKS_DH_N"/>
    <property type="match status" value="1"/>
</dbReference>
<dbReference type="SUPFAM" id="SSF52151">
    <property type="entry name" value="FabD/lysophospholipase-like"/>
    <property type="match status" value="1"/>
</dbReference>
<dbReference type="SUPFAM" id="SSF53901">
    <property type="entry name" value="Thiolase-like"/>
    <property type="match status" value="1"/>
</dbReference>
<dbReference type="Pfam" id="PF16197">
    <property type="entry name" value="KAsynt_C_assoc"/>
    <property type="match status" value="1"/>
</dbReference>
<dbReference type="PANTHER" id="PTHR43775:SF51">
    <property type="entry name" value="INACTIVE PHENOLPHTHIOCEROL SYNTHESIS POLYKETIDE SYNTHASE TYPE I PKS1-RELATED"/>
    <property type="match status" value="1"/>
</dbReference>
<dbReference type="Gene3D" id="3.40.50.1820">
    <property type="entry name" value="alpha/beta hydrolase"/>
    <property type="match status" value="1"/>
</dbReference>
<dbReference type="InterPro" id="IPR020802">
    <property type="entry name" value="TesA-like"/>
</dbReference>
<evidence type="ECO:0000256" key="6">
    <source>
        <dbReference type="ARBA" id="ARBA00022679"/>
    </source>
</evidence>
<feature type="domain" description="Carrier" evidence="12">
    <location>
        <begin position="665"/>
        <end position="744"/>
    </location>
</feature>
<dbReference type="GO" id="GO:0006633">
    <property type="term" value="P:fatty acid biosynthetic process"/>
    <property type="evidence" value="ECO:0007669"/>
    <property type="project" value="UniProtKB-UniPathway"/>
</dbReference>
<organism evidence="15 16">
    <name type="scientific">Pseudomonas agarici</name>
    <dbReference type="NCBI Taxonomy" id="46677"/>
    <lineage>
        <taxon>Bacteria</taxon>
        <taxon>Pseudomonadati</taxon>
        <taxon>Pseudomonadota</taxon>
        <taxon>Gammaproteobacteria</taxon>
        <taxon>Pseudomonadales</taxon>
        <taxon>Pseudomonadaceae</taxon>
        <taxon>Pseudomonas</taxon>
    </lineage>
</organism>
<dbReference type="SUPFAM" id="SSF56801">
    <property type="entry name" value="Acetyl-CoA synthetase-like"/>
    <property type="match status" value="1"/>
</dbReference>
<dbReference type="Pfam" id="PF00501">
    <property type="entry name" value="AMP-binding"/>
    <property type="match status" value="1"/>
</dbReference>
<evidence type="ECO:0000259" key="14">
    <source>
        <dbReference type="PROSITE" id="PS52019"/>
    </source>
</evidence>
<dbReference type="SMART" id="SM00823">
    <property type="entry name" value="PKS_PP"/>
    <property type="match status" value="3"/>
</dbReference>
<evidence type="ECO:0000313" key="16">
    <source>
        <dbReference type="Proteomes" id="UP000063229"/>
    </source>
</evidence>
<evidence type="ECO:0000256" key="7">
    <source>
        <dbReference type="ARBA" id="ARBA00022737"/>
    </source>
</evidence>